<reference evidence="7 8" key="1">
    <citation type="submission" date="2019-03" db="EMBL/GenBank/DDBJ databases">
        <authorList>
            <person name="Gaulin E."/>
            <person name="Dumas B."/>
        </authorList>
    </citation>
    <scope>NUCLEOTIDE SEQUENCE [LARGE SCALE GENOMIC DNA]</scope>
    <source>
        <strain evidence="7">CBS 568.67</strain>
    </source>
</reference>
<protein>
    <submittedName>
        <fullName evidence="7">Aste57867_4629 protein</fullName>
    </submittedName>
</protein>
<dbReference type="InterPro" id="IPR036388">
    <property type="entry name" value="WH-like_DNA-bd_sf"/>
</dbReference>
<proteinExistence type="inferred from homology"/>
<evidence type="ECO:0000256" key="4">
    <source>
        <dbReference type="RuleBase" id="RU004020"/>
    </source>
</evidence>
<dbReference type="SUPFAM" id="SSF46785">
    <property type="entry name" value="Winged helix' DNA-binding domain"/>
    <property type="match status" value="1"/>
</dbReference>
<dbReference type="SMART" id="SM00415">
    <property type="entry name" value="HSF"/>
    <property type="match status" value="1"/>
</dbReference>
<evidence type="ECO:0000313" key="8">
    <source>
        <dbReference type="Proteomes" id="UP000332933"/>
    </source>
</evidence>
<evidence type="ECO:0000259" key="5">
    <source>
        <dbReference type="SMART" id="SM00415"/>
    </source>
</evidence>
<evidence type="ECO:0000313" key="7">
    <source>
        <dbReference type="EMBL" id="VFT81733.1"/>
    </source>
</evidence>
<dbReference type="InterPro" id="IPR036390">
    <property type="entry name" value="WH_DNA-bd_sf"/>
</dbReference>
<accession>A0A485KC20</accession>
<keyword evidence="2" id="KW-0238">DNA-binding</keyword>
<dbReference type="EMBL" id="CAADRA010001175">
    <property type="protein sequence ID" value="VFT81733.1"/>
    <property type="molecule type" value="Genomic_DNA"/>
</dbReference>
<dbReference type="InterPro" id="IPR000232">
    <property type="entry name" value="HSF_DNA-bd"/>
</dbReference>
<dbReference type="GO" id="GO:0043565">
    <property type="term" value="F:sequence-specific DNA binding"/>
    <property type="evidence" value="ECO:0007669"/>
    <property type="project" value="InterPro"/>
</dbReference>
<dbReference type="Proteomes" id="UP000332933">
    <property type="component" value="Unassembled WGS sequence"/>
</dbReference>
<dbReference type="Gene3D" id="1.10.10.10">
    <property type="entry name" value="Winged helix-like DNA-binding domain superfamily/Winged helix DNA-binding domain"/>
    <property type="match status" value="1"/>
</dbReference>
<evidence type="ECO:0000256" key="3">
    <source>
        <dbReference type="ARBA" id="ARBA00023242"/>
    </source>
</evidence>
<reference evidence="6" key="2">
    <citation type="submission" date="2019-06" db="EMBL/GenBank/DDBJ databases">
        <title>Genomics analysis of Aphanomyces spp. identifies a new class of oomycete effector associated with host adaptation.</title>
        <authorList>
            <person name="Gaulin E."/>
        </authorList>
    </citation>
    <scope>NUCLEOTIDE SEQUENCE</scope>
    <source>
        <strain evidence="6">CBS 578.67</strain>
    </source>
</reference>
<dbReference type="PANTHER" id="PTHR10015:SF206">
    <property type="entry name" value="HSF-TYPE DNA-BINDING DOMAIN-CONTAINING PROTEIN"/>
    <property type="match status" value="1"/>
</dbReference>
<evidence type="ECO:0000256" key="1">
    <source>
        <dbReference type="ARBA" id="ARBA00004123"/>
    </source>
</evidence>
<dbReference type="PANTHER" id="PTHR10015">
    <property type="entry name" value="HEAT SHOCK TRANSCRIPTION FACTOR"/>
    <property type="match status" value="1"/>
</dbReference>
<keyword evidence="3" id="KW-0539">Nucleus</keyword>
<dbReference type="GO" id="GO:0005634">
    <property type="term" value="C:nucleus"/>
    <property type="evidence" value="ECO:0007669"/>
    <property type="project" value="UniProtKB-SubCell"/>
</dbReference>
<dbReference type="EMBL" id="VJMH01001175">
    <property type="protein sequence ID" value="KAF0712862.1"/>
    <property type="molecule type" value="Genomic_DNA"/>
</dbReference>
<organism evidence="7 8">
    <name type="scientific">Aphanomyces stellatus</name>
    <dbReference type="NCBI Taxonomy" id="120398"/>
    <lineage>
        <taxon>Eukaryota</taxon>
        <taxon>Sar</taxon>
        <taxon>Stramenopiles</taxon>
        <taxon>Oomycota</taxon>
        <taxon>Saprolegniomycetes</taxon>
        <taxon>Saprolegniales</taxon>
        <taxon>Verrucalvaceae</taxon>
        <taxon>Aphanomyces</taxon>
    </lineage>
</organism>
<evidence type="ECO:0000313" key="6">
    <source>
        <dbReference type="EMBL" id="KAF0712862.1"/>
    </source>
</evidence>
<comment type="subcellular location">
    <subcellularLocation>
        <location evidence="1">Nucleus</location>
    </subcellularLocation>
</comment>
<sequence>MAAIEEALDFATLFGDWNSSSVHATAMFPSSHTPASLAASSPGLDSNDISYLEKLYMILESCSPAVAAWTNNGTSLTIYNSDAFEQSGLPLYFKPIKFQSFARQLNAYNFKKTQTWVHRRKVYEFSHSLFVRGKFDQIKSIPRRRPRSPSLDGDAIDERVNLRSTVGDLIEVTQRMQSELAAIKGLVHFMTPPRPSSSPLVDLVLRDFEA</sequence>
<dbReference type="OrthoDB" id="70209at2759"/>
<evidence type="ECO:0000256" key="2">
    <source>
        <dbReference type="ARBA" id="ARBA00023125"/>
    </source>
</evidence>
<dbReference type="GO" id="GO:0003700">
    <property type="term" value="F:DNA-binding transcription factor activity"/>
    <property type="evidence" value="ECO:0007669"/>
    <property type="project" value="InterPro"/>
</dbReference>
<comment type="similarity">
    <text evidence="4">Belongs to the HSF family.</text>
</comment>
<gene>
    <name evidence="7" type="primary">Aste57867_4629</name>
    <name evidence="6" type="ORF">As57867_004616</name>
    <name evidence="7" type="ORF">ASTE57867_4629</name>
</gene>
<dbReference type="AlphaFoldDB" id="A0A485KC20"/>
<name>A0A485KC20_9STRA</name>
<feature type="domain" description="HSF-type DNA-binding" evidence="5">
    <location>
        <begin position="52"/>
        <end position="144"/>
    </location>
</feature>
<keyword evidence="8" id="KW-1185">Reference proteome</keyword>
<dbReference type="Pfam" id="PF00447">
    <property type="entry name" value="HSF_DNA-bind"/>
    <property type="match status" value="1"/>
</dbReference>